<proteinExistence type="evidence at transcript level"/>
<comment type="similarity">
    <text evidence="1">Belongs to the protease inhibitor I9 family.</text>
</comment>
<dbReference type="FunFam" id="3.30.70.80:FF:000005">
    <property type="entry name" value="Proteinase inhibitor I2B"/>
    <property type="match status" value="1"/>
</dbReference>
<keyword evidence="3" id="KW-0732">Signal</keyword>
<dbReference type="InterPro" id="IPR010259">
    <property type="entry name" value="S8pro/Inhibitor_I9"/>
</dbReference>
<feature type="compositionally biased region" description="Polar residues" evidence="2">
    <location>
        <begin position="136"/>
        <end position="145"/>
    </location>
</feature>
<evidence type="ECO:0000256" key="1">
    <source>
        <dbReference type="ARBA" id="ARBA00038069"/>
    </source>
</evidence>
<feature type="compositionally biased region" description="Basic and acidic residues" evidence="2">
    <location>
        <begin position="97"/>
        <end position="109"/>
    </location>
</feature>
<dbReference type="AlphaFoldDB" id="A0A0S1MIJ6"/>
<feature type="compositionally biased region" description="Polar residues" evidence="2">
    <location>
        <begin position="118"/>
        <end position="128"/>
    </location>
</feature>
<dbReference type="InterPro" id="IPR037045">
    <property type="entry name" value="S8pro/Inhibitor_I9_sf"/>
</dbReference>
<accession>A0A0S1MIJ6</accession>
<dbReference type="Gene3D" id="3.30.70.80">
    <property type="entry name" value="Peptidase S8 propeptide/proteinase inhibitor I9"/>
    <property type="match status" value="1"/>
</dbReference>
<evidence type="ECO:0000256" key="3">
    <source>
        <dbReference type="SAM" id="SignalP"/>
    </source>
</evidence>
<evidence type="ECO:0000313" key="5">
    <source>
        <dbReference type="EMBL" id="ALL40685.1"/>
    </source>
</evidence>
<organism evidence="5">
    <name type="scientific">Phakopsora pachyrhizi</name>
    <name type="common">Asian soybean rust disease fungus</name>
    <dbReference type="NCBI Taxonomy" id="170000"/>
    <lineage>
        <taxon>Eukaryota</taxon>
        <taxon>Fungi</taxon>
        <taxon>Dikarya</taxon>
        <taxon>Basidiomycota</taxon>
        <taxon>Pucciniomycotina</taxon>
        <taxon>Pucciniomycetes</taxon>
        <taxon>Pucciniales</taxon>
        <taxon>Phakopsoraceae</taxon>
        <taxon>Phakopsora</taxon>
    </lineage>
</organism>
<feature type="compositionally biased region" description="Polar residues" evidence="2">
    <location>
        <begin position="55"/>
        <end position="93"/>
    </location>
</feature>
<dbReference type="PANTHER" id="PTHR28288">
    <property type="entry name" value="PROTEASE B INHIBITOR 2"/>
    <property type="match status" value="1"/>
</dbReference>
<feature type="domain" description="Inhibitor I9" evidence="4">
    <location>
        <begin position="149"/>
        <end position="218"/>
    </location>
</feature>
<dbReference type="InterPro" id="IPR052471">
    <property type="entry name" value="PBI_I9"/>
</dbReference>
<evidence type="ECO:0000256" key="2">
    <source>
        <dbReference type="SAM" id="MobiDB-lite"/>
    </source>
</evidence>
<sequence>MSLSFKALLVFLPLIFFYLVLAVKQPSDQTTHSTQPQKHNTHQTSINSKRELQQQLSQFNPHHQSLASSTRMSSVNDRTASPITDIDSNTNVPTAAKGEEESTKQKLEDQPAGDGTKASLSANPGESQQSDEKNLKSQNVSPSQEHMSRYIVTLSRETTSAQLKEYADKIIQRGGKINHTYDSAILKGFAVSISDSLVTTLDDDPNVKSVEPDGEVHI</sequence>
<feature type="region of interest" description="Disordered" evidence="2">
    <location>
        <begin position="55"/>
        <end position="145"/>
    </location>
</feature>
<reference evidence="5" key="1">
    <citation type="submission" date="2015-07" db="EMBL/GenBank/DDBJ databases">
        <title>Elucidating the P. pachyrhizi secretome and potential effectors.</title>
        <authorList>
            <person name="de Carvalho M.C.C.G."/>
            <person name="Nascimento L.C."/>
            <person name="Darben L.M."/>
            <person name="Polizel-Podanosqui A.M."/>
            <person name="Lopes-Caitar V.S."/>
            <person name="Rocha C.S."/>
            <person name="Qi M."/>
            <person name="Carazolle M."/>
            <person name="Kuwahara M.K."/>
            <person name="Pereira G.A.G."/>
            <person name="Abdelnoor R.V."/>
            <person name="Whitham S.A."/>
            <person name="Marcelino-Guimaraes F.C."/>
        </authorList>
    </citation>
    <scope>NUCLEOTIDE SEQUENCE</scope>
</reference>
<feature type="chain" id="PRO_5006588981" description="Inhibitor I9 domain-containing protein" evidence="3">
    <location>
        <begin position="23"/>
        <end position="218"/>
    </location>
</feature>
<dbReference type="EMBL" id="KT246594">
    <property type="protein sequence ID" value="ALL40685.1"/>
    <property type="molecule type" value="mRNA"/>
</dbReference>
<dbReference type="GO" id="GO:0004866">
    <property type="term" value="F:endopeptidase inhibitor activity"/>
    <property type="evidence" value="ECO:0007669"/>
    <property type="project" value="TreeGrafter"/>
</dbReference>
<name>A0A0S1MIJ6_PHAPC</name>
<feature type="signal peptide" evidence="3">
    <location>
        <begin position="1"/>
        <end position="22"/>
    </location>
</feature>
<dbReference type="GO" id="GO:0042144">
    <property type="term" value="P:vacuole fusion, non-autophagic"/>
    <property type="evidence" value="ECO:0007669"/>
    <property type="project" value="TreeGrafter"/>
</dbReference>
<evidence type="ECO:0000259" key="4">
    <source>
        <dbReference type="Pfam" id="PF05922"/>
    </source>
</evidence>
<protein>
    <recommendedName>
        <fullName evidence="4">Inhibitor I9 domain-containing protein</fullName>
    </recommendedName>
</protein>
<dbReference type="Pfam" id="PF05922">
    <property type="entry name" value="Inhibitor_I9"/>
    <property type="match status" value="1"/>
</dbReference>
<dbReference type="SUPFAM" id="SSF54897">
    <property type="entry name" value="Protease propeptides/inhibitors"/>
    <property type="match status" value="1"/>
</dbReference>
<dbReference type="PANTHER" id="PTHR28288:SF2">
    <property type="entry name" value="PROTEASE B INHIBITOR 2"/>
    <property type="match status" value="1"/>
</dbReference>